<accession>A0A1A9VGA3</accession>
<dbReference type="AlphaFoldDB" id="A0A1A9VGA3"/>
<keyword evidence="2" id="KW-1185">Reference proteome</keyword>
<name>A0A1A9VGA3_GLOAU</name>
<dbReference type="EnsemblMetazoa" id="GAUT036264-RA">
    <property type="protein sequence ID" value="GAUT036264-PA"/>
    <property type="gene ID" value="GAUT036264"/>
</dbReference>
<dbReference type="Proteomes" id="UP000078200">
    <property type="component" value="Unassembled WGS sequence"/>
</dbReference>
<sequence length="108" mass="12358">MLINYCNEVKVTDCVAIVALAFKELNQPTLYACWRPLLPQMVQRGNFVPSGEGDRFSNMTIDDVRELLEQQTLNEEELIKLRNTCAFNCADDSENMCNTITVPHLNFK</sequence>
<proteinExistence type="predicted"/>
<evidence type="ECO:0000313" key="1">
    <source>
        <dbReference type="EnsemblMetazoa" id="GAUT036264-PA"/>
    </source>
</evidence>
<reference evidence="1" key="1">
    <citation type="submission" date="2020-05" db="UniProtKB">
        <authorList>
            <consortium name="EnsemblMetazoa"/>
        </authorList>
    </citation>
    <scope>IDENTIFICATION</scope>
    <source>
        <strain evidence="1">TTRI</strain>
    </source>
</reference>
<organism evidence="1 2">
    <name type="scientific">Glossina austeni</name>
    <name type="common">Savannah tsetse fly</name>
    <dbReference type="NCBI Taxonomy" id="7395"/>
    <lineage>
        <taxon>Eukaryota</taxon>
        <taxon>Metazoa</taxon>
        <taxon>Ecdysozoa</taxon>
        <taxon>Arthropoda</taxon>
        <taxon>Hexapoda</taxon>
        <taxon>Insecta</taxon>
        <taxon>Pterygota</taxon>
        <taxon>Neoptera</taxon>
        <taxon>Endopterygota</taxon>
        <taxon>Diptera</taxon>
        <taxon>Brachycera</taxon>
        <taxon>Muscomorpha</taxon>
        <taxon>Hippoboscoidea</taxon>
        <taxon>Glossinidae</taxon>
        <taxon>Glossina</taxon>
    </lineage>
</organism>
<protein>
    <submittedName>
        <fullName evidence="1">Uncharacterized protein</fullName>
    </submittedName>
</protein>
<dbReference type="VEuPathDB" id="VectorBase:GAUT036264"/>
<evidence type="ECO:0000313" key="2">
    <source>
        <dbReference type="Proteomes" id="UP000078200"/>
    </source>
</evidence>